<dbReference type="Proteomes" id="UP000185578">
    <property type="component" value="Unassembled WGS sequence"/>
</dbReference>
<comment type="caution">
    <text evidence="1">The sequence shown here is derived from an EMBL/GenBank/DDBJ whole genome shotgun (WGS) entry which is preliminary data.</text>
</comment>
<accession>A0A1Q8EPV3</accession>
<dbReference type="EMBL" id="MSCT01000011">
    <property type="protein sequence ID" value="OLF53824.1"/>
    <property type="molecule type" value="Genomic_DNA"/>
</dbReference>
<name>A0A1Q8EPV3_9PSED</name>
<dbReference type="RefSeq" id="WP_075119959.1">
    <property type="nucleotide sequence ID" value="NZ_MSCT01000011.1"/>
</dbReference>
<protein>
    <submittedName>
        <fullName evidence="1">Uncharacterized protein</fullName>
    </submittedName>
</protein>
<dbReference type="AlphaFoldDB" id="A0A1Q8EPV3"/>
<evidence type="ECO:0000313" key="2">
    <source>
        <dbReference type="Proteomes" id="UP000185578"/>
    </source>
</evidence>
<reference evidence="1 2" key="1">
    <citation type="submission" date="2016-12" db="EMBL/GenBank/DDBJ databases">
        <authorList>
            <person name="Song W.-J."/>
            <person name="Kurnit D.M."/>
        </authorList>
    </citation>
    <scope>NUCLEOTIDE SEQUENCE [LARGE SCALE GENOMIC DNA]</scope>
    <source>
        <strain evidence="1 2">PCL1601</strain>
    </source>
</reference>
<evidence type="ECO:0000313" key="1">
    <source>
        <dbReference type="EMBL" id="OLF53824.1"/>
    </source>
</evidence>
<sequence>MNLRTIPLRNHAGEHMNAALVCAFHVPACDRSFLLYSLNEKLGNRLARAYLGAFAMEENSVRMIGANTHEWDSALQVLKTLLDDVNTGRGTAGTDSYSLVDLSEKDVQTARVETHRQLQINQRWLLKLLHHAAGGQYEAPGEDDPGDAAESMAFGFEVLEEPPQATESLMSKLTTVSTDPALAVNFSFGERVRALPPTVERPLAPVQPAVTGEPDPFESLKKVEHNIQSLMTNLRQKKDVLLAERLRLSTLERQLTERETAMALRETAMQDKDALLRAGFSQLKDIDSELDELFRGLASNPGEKIRAG</sequence>
<dbReference type="OrthoDB" id="6892850at2"/>
<organism evidence="1 2">
    <name type="scientific">Pseudomonas chlororaphis</name>
    <dbReference type="NCBI Taxonomy" id="587753"/>
    <lineage>
        <taxon>Bacteria</taxon>
        <taxon>Pseudomonadati</taxon>
        <taxon>Pseudomonadota</taxon>
        <taxon>Gammaproteobacteria</taxon>
        <taxon>Pseudomonadales</taxon>
        <taxon>Pseudomonadaceae</taxon>
        <taxon>Pseudomonas</taxon>
    </lineage>
</organism>
<proteinExistence type="predicted"/>
<gene>
    <name evidence="1" type="ORF">BTN82_15265</name>
</gene>